<evidence type="ECO:0000256" key="19">
    <source>
        <dbReference type="SAM" id="Phobius"/>
    </source>
</evidence>
<keyword evidence="9" id="KW-0498">Mitosis</keyword>
<keyword evidence="11" id="KW-0496">Mitochondrion</keyword>
<evidence type="ECO:0000256" key="5">
    <source>
        <dbReference type="ARBA" id="ARBA00022490"/>
    </source>
</evidence>
<evidence type="ECO:0000256" key="1">
    <source>
        <dbReference type="ARBA" id="ARBA00004173"/>
    </source>
</evidence>
<keyword evidence="5" id="KW-0963">Cytoplasm</keyword>
<evidence type="ECO:0000313" key="21">
    <source>
        <dbReference type="Proteomes" id="UP000008143"/>
    </source>
</evidence>
<evidence type="ECO:0000256" key="14">
    <source>
        <dbReference type="ARBA" id="ARBA00023306"/>
    </source>
</evidence>
<dbReference type="KEGG" id="xtr:116406644"/>
<evidence type="ECO:0000256" key="8">
    <source>
        <dbReference type="ARBA" id="ARBA00022729"/>
    </source>
</evidence>
<evidence type="ECO:0000256" key="6">
    <source>
        <dbReference type="ARBA" id="ARBA00022618"/>
    </source>
</evidence>
<dbReference type="Pfam" id="PF05439">
    <property type="entry name" value="JTB"/>
    <property type="match status" value="1"/>
</dbReference>
<dbReference type="AlphaFoldDB" id="A0A803K4Q5"/>
<evidence type="ECO:0000256" key="9">
    <source>
        <dbReference type="ARBA" id="ARBA00022776"/>
    </source>
</evidence>
<dbReference type="Xenbase" id="XB-GENE-17346935">
    <property type="gene designation" value="jtb"/>
</dbReference>
<comment type="subunit">
    <text evidence="17">Interacts with AURKA, AURKB, BIRC5 and INCENP. May be a component of the CPC at least composed of BIRC5/survivin, CDCA8/borealin, INCENP and AURKB/Aurora-B.</text>
</comment>
<dbReference type="PANTHER" id="PTHR13041">
    <property type="entry name" value="JTB PROTEIN-RELATED"/>
    <property type="match status" value="1"/>
</dbReference>
<comment type="similarity">
    <text evidence="16">Belongs to the JTB family.</text>
</comment>
<keyword evidence="21" id="KW-1185">Reference proteome</keyword>
<evidence type="ECO:0000256" key="16">
    <source>
        <dbReference type="ARBA" id="ARBA00060886"/>
    </source>
</evidence>
<dbReference type="GeneID" id="116406644"/>
<comment type="function">
    <text evidence="15">Required for normal cytokinesis during mitosis. Plays a role in the regulation of cell proliferation. May be a component of the chromosomal passenger complex (CPC), a complex that acts as a key regulator of mitosis. The CPC complex has essential functions at the centromere in ensuring correct chromosome alignment and segregation and is required for chromatin-induced microtubule stabilization and spindle assembly. Increases AURKB activity. Inhibits apoptosis induced by TGFB1. Overexpression induces swelling of mitochondria and reduces mitochondrial membrane potential.</text>
</comment>
<dbReference type="Ensembl" id="ENSXETT00000107730">
    <property type="protein sequence ID" value="ENSXETP00000115265"/>
    <property type="gene ID" value="ENSXETG00000047205"/>
</dbReference>
<evidence type="ECO:0000256" key="11">
    <source>
        <dbReference type="ARBA" id="ARBA00023128"/>
    </source>
</evidence>
<dbReference type="AGR" id="Xenbase:XB-GENE-17346935"/>
<evidence type="ECO:0000313" key="20">
    <source>
        <dbReference type="Ensembl" id="ENSXETP00000115265"/>
    </source>
</evidence>
<evidence type="ECO:0000256" key="15">
    <source>
        <dbReference type="ARBA" id="ARBA00058368"/>
    </source>
</evidence>
<evidence type="ECO:0000256" key="18">
    <source>
        <dbReference type="ARBA" id="ARBA00068227"/>
    </source>
</evidence>
<evidence type="ECO:0000256" key="17">
    <source>
        <dbReference type="ARBA" id="ARBA00063184"/>
    </source>
</evidence>
<evidence type="ECO:0000256" key="12">
    <source>
        <dbReference type="ARBA" id="ARBA00023136"/>
    </source>
</evidence>
<dbReference type="FunFam" id="3.30.720.220:FF:000001">
    <property type="entry name" value="Jumping translocation breakpoint"/>
    <property type="match status" value="1"/>
</dbReference>
<dbReference type="GO" id="GO:0000281">
    <property type="term" value="P:mitotic cytokinesis"/>
    <property type="evidence" value="ECO:0000318"/>
    <property type="project" value="GO_Central"/>
</dbReference>
<keyword evidence="12 19" id="KW-0472">Membrane</keyword>
<feature type="transmembrane region" description="Helical" evidence="19">
    <location>
        <begin position="139"/>
        <end position="160"/>
    </location>
</feature>
<dbReference type="GO" id="GO:0016020">
    <property type="term" value="C:membrane"/>
    <property type="evidence" value="ECO:0007669"/>
    <property type="project" value="UniProtKB-SubCell"/>
</dbReference>
<evidence type="ECO:0000256" key="7">
    <source>
        <dbReference type="ARBA" id="ARBA00022692"/>
    </source>
</evidence>
<evidence type="ECO:0000256" key="4">
    <source>
        <dbReference type="ARBA" id="ARBA00004479"/>
    </source>
</evidence>
<evidence type="ECO:0000256" key="3">
    <source>
        <dbReference type="ARBA" id="ARBA00004300"/>
    </source>
</evidence>
<proteinExistence type="inferred from homology"/>
<comment type="subcellular location">
    <subcellularLocation>
        <location evidence="3">Cytoplasm</location>
        <location evidence="3">Cytoskeleton</location>
        <location evidence="3">Microtubule organizing center</location>
        <location evidence="3">Centrosome</location>
    </subcellularLocation>
    <subcellularLocation>
        <location evidence="2">Cytoplasm</location>
        <location evidence="2">Cytoskeleton</location>
        <location evidence="2">Spindle</location>
    </subcellularLocation>
    <subcellularLocation>
        <location evidence="4">Membrane</location>
        <topology evidence="4">Single-pass type I membrane protein</topology>
    </subcellularLocation>
    <subcellularLocation>
        <location evidence="1">Mitochondrion</location>
    </subcellularLocation>
</comment>
<keyword evidence="14" id="KW-0131">Cell cycle</keyword>
<protein>
    <recommendedName>
        <fullName evidence="18">Protein JTB</fullName>
    </recommendedName>
</protein>
<dbReference type="OrthoDB" id="5971907at2759"/>
<keyword evidence="13" id="KW-0206">Cytoskeleton</keyword>
<dbReference type="Proteomes" id="UP000008143">
    <property type="component" value="Chromosome 8"/>
</dbReference>
<dbReference type="GO" id="GO:0005737">
    <property type="term" value="C:cytoplasm"/>
    <property type="evidence" value="ECO:0000318"/>
    <property type="project" value="GO_Central"/>
</dbReference>
<dbReference type="RefSeq" id="XP_031746954.1">
    <property type="nucleotide sequence ID" value="XM_031891094.1"/>
</dbReference>
<dbReference type="Gene3D" id="3.30.720.220">
    <property type="match status" value="1"/>
</dbReference>
<accession>A0A803K4Q5</accession>
<organism evidence="20">
    <name type="scientific">Xenopus tropicalis</name>
    <name type="common">Western clawed frog</name>
    <name type="synonym">Silurana tropicalis</name>
    <dbReference type="NCBI Taxonomy" id="8364"/>
    <lineage>
        <taxon>Eukaryota</taxon>
        <taxon>Metazoa</taxon>
        <taxon>Chordata</taxon>
        <taxon>Craniata</taxon>
        <taxon>Vertebrata</taxon>
        <taxon>Euteleostomi</taxon>
        <taxon>Amphibia</taxon>
        <taxon>Batrachia</taxon>
        <taxon>Anura</taxon>
        <taxon>Pipoidea</taxon>
        <taxon>Pipidae</taxon>
        <taxon>Xenopodinae</taxon>
        <taxon>Xenopus</taxon>
        <taxon>Silurana</taxon>
    </lineage>
</organism>
<reference evidence="20" key="2">
    <citation type="submission" date="2021-03" db="UniProtKB">
        <authorList>
            <consortium name="Ensembl"/>
        </authorList>
    </citation>
    <scope>IDENTIFICATION</scope>
</reference>
<gene>
    <name evidence="20 22 23" type="primary">jtb</name>
</gene>
<dbReference type="GO" id="GO:0005813">
    <property type="term" value="C:centrosome"/>
    <property type="evidence" value="ECO:0007669"/>
    <property type="project" value="UniProtKB-SubCell"/>
</dbReference>
<reference evidence="22" key="3">
    <citation type="submission" date="2025-04" db="UniProtKB">
        <authorList>
            <consortium name="RefSeq"/>
        </authorList>
    </citation>
    <scope>IDENTIFICATION</scope>
    <source>
        <strain evidence="22">Nigerian</strain>
        <tissue evidence="22">Liver and blood</tissue>
    </source>
</reference>
<reference evidence="20" key="1">
    <citation type="journal article" date="2010" name="Science">
        <title>The genome of the Western clawed frog Xenopus tropicalis.</title>
        <authorList>
            <person name="Hellsten U."/>
            <person name="Harland R.M."/>
            <person name="Gilchrist M.J."/>
            <person name="Hendrix D."/>
            <person name="Jurka J."/>
            <person name="Kapitonov V."/>
            <person name="Ovcharenko I."/>
            <person name="Putnam N.H."/>
            <person name="Shu S."/>
            <person name="Taher L."/>
            <person name="Blitz I.L."/>
            <person name="Blumberg B."/>
            <person name="Dichmann D.S."/>
            <person name="Dubchak I."/>
            <person name="Amaya E."/>
            <person name="Detter J.C."/>
            <person name="Fletcher R."/>
            <person name="Gerhard D.S."/>
            <person name="Goodstein D."/>
            <person name="Graves T."/>
            <person name="Grigoriev I.V."/>
            <person name="Grimwood J."/>
            <person name="Kawashima T."/>
            <person name="Lindquist E."/>
            <person name="Lucas S.M."/>
            <person name="Mead P.E."/>
            <person name="Mitros T."/>
            <person name="Ogino H."/>
            <person name="Ohta Y."/>
            <person name="Poliakov A.V."/>
            <person name="Pollet N."/>
            <person name="Robert J."/>
            <person name="Salamov A."/>
            <person name="Sater A.K."/>
            <person name="Schmutz J."/>
            <person name="Terry A."/>
            <person name="Vize P.D."/>
            <person name="Warren W.C."/>
            <person name="Wells D."/>
            <person name="Wills A."/>
            <person name="Wilson R.K."/>
            <person name="Zimmerman L.B."/>
            <person name="Zorn A.M."/>
            <person name="Grainger R."/>
            <person name="Grammer T."/>
            <person name="Khokha M.K."/>
            <person name="Richardson P.M."/>
            <person name="Rokhsar D.S."/>
        </authorList>
    </citation>
    <scope>NUCLEOTIDE SEQUENCE [LARGE SCALE GENOMIC DNA]</scope>
    <source>
        <strain evidence="20">Nigerian</strain>
    </source>
</reference>
<keyword evidence="7 19" id="KW-0812">Transmembrane</keyword>
<dbReference type="GO" id="GO:0005819">
    <property type="term" value="C:spindle"/>
    <property type="evidence" value="ECO:0007669"/>
    <property type="project" value="UniProtKB-SubCell"/>
</dbReference>
<sequence length="180" mass="20232">MLQHNSQAPEMSGRGRSASRKCVAAQVVLAEVERNPGSRPGRRAGMGPAERLLGTFLLLLSLTARRTESALEAKQEVPITQCWMAEEFIVSRECYSCTEFETKTITECSNTGFIEQVNCAVSKRADYKSCRSVEMEKQVFWKFVGGVMGVTVLFSLLVTYRQRTLDLRALEKVRKQIESI</sequence>
<name>A0A803K4Q5_XENTR</name>
<dbReference type="PANTHER" id="PTHR13041:SF3">
    <property type="entry name" value="PROTEIN JTB"/>
    <property type="match status" value="1"/>
</dbReference>
<dbReference type="GO" id="GO:0030496">
    <property type="term" value="C:midbody"/>
    <property type="evidence" value="ECO:0000318"/>
    <property type="project" value="GO_Central"/>
</dbReference>
<keyword evidence="6" id="KW-0132">Cell division</keyword>
<evidence type="ECO:0000256" key="2">
    <source>
        <dbReference type="ARBA" id="ARBA00004186"/>
    </source>
</evidence>
<keyword evidence="10 19" id="KW-1133">Transmembrane helix</keyword>
<evidence type="ECO:0000256" key="10">
    <source>
        <dbReference type="ARBA" id="ARBA00022989"/>
    </source>
</evidence>
<dbReference type="GO" id="GO:0005739">
    <property type="term" value="C:mitochondrion"/>
    <property type="evidence" value="ECO:0007669"/>
    <property type="project" value="UniProtKB-SubCell"/>
</dbReference>
<dbReference type="InterPro" id="IPR008657">
    <property type="entry name" value="JTB"/>
</dbReference>
<dbReference type="GeneTree" id="ENSGT00390000016136"/>
<keyword evidence="8" id="KW-0732">Signal</keyword>
<dbReference type="CTD" id="10899"/>
<evidence type="ECO:0000256" key="13">
    <source>
        <dbReference type="ARBA" id="ARBA00023212"/>
    </source>
</evidence>
<evidence type="ECO:0000313" key="23">
    <source>
        <dbReference type="Xenbase" id="XB-GENE-17346935"/>
    </source>
</evidence>
<evidence type="ECO:0000313" key="22">
    <source>
        <dbReference type="RefSeq" id="XP_031746954.1"/>
    </source>
</evidence>